<sequence>MIQDPPALIKTTNMKLPILTTLISISSAVGFSRSTVDRSSALARNRPAGKFRLTDAKHDRKLQDYSTIDGYTCFRDVDGMMQAMVDLEANHPDLVAVEDIGDSYLKSVGDANGHDIFVIKITASTSDPAQVLFTGGHHARELAPPELLMRFAEKLVAEYDTNADITWILDTTQINIILYANPDGRVVAETQPDLYWRKNVNPNDGTCSDDFIGTDLNRNYDWMWGDTSGASSNPCDEDYHGSGPASEPEVQAVIAYAKSLFPEAQRKADPVADMDIAFGEDITGLYMDVHSYGGLTYYPWGFEDLVCPDNDSLEALGRKASFFNGYVLWAGGQPDFLYPATGDASDYMYAHLGVASMGLEIGDDFYQDCDDFESKVYPDNLNTLLYTIKLAKKPNAIIKGPDVLDLTVTETDGELTIGVDASDSELVNIDGYPSFTTGEQTVSKIELYLDVLPDEYGDGDTMYLLQPTAVTNSDRVSAETMISSSGLTSGRHVVYAVATDSDGYTGPVSSVFFEVENVATPSPVMPTSSPSILVQTTTFTTTTTEKETDPPSAASALTTNAPSASAVIETSVPTVGTTSVDETSAPIFGSASSSSPTIASTSVTSSEPTASLAVSDATASATGSPTTVNTDRVGSTAPTTTQLTESPSISGIRNESEAPTLSPVPSVGTLRDTPTDAFSEDGSSASNVSIGMIALLSCLLITYLL</sequence>
<proteinExistence type="inferred from homology"/>
<protein>
    <recommendedName>
        <fullName evidence="5">Peptidase M14 domain-containing protein</fullName>
    </recommendedName>
</protein>
<accession>A0ABD3NGX4</accession>
<comment type="cofactor">
    <cofactor evidence="1">
        <name>Zn(2+)</name>
        <dbReference type="ChEBI" id="CHEBI:29105"/>
    </cofactor>
</comment>
<keyword evidence="7" id="KW-1185">Reference proteome</keyword>
<evidence type="ECO:0000256" key="1">
    <source>
        <dbReference type="ARBA" id="ARBA00001947"/>
    </source>
</evidence>
<dbReference type="SUPFAM" id="SSF53187">
    <property type="entry name" value="Zn-dependent exopeptidases"/>
    <property type="match status" value="1"/>
</dbReference>
<dbReference type="PANTHER" id="PTHR11705">
    <property type="entry name" value="PROTEASE FAMILY M14 CARBOXYPEPTIDASE A,B"/>
    <property type="match status" value="1"/>
</dbReference>
<name>A0ABD3NGX4_9STRA</name>
<dbReference type="InterPro" id="IPR000834">
    <property type="entry name" value="Peptidase_M14"/>
</dbReference>
<feature type="compositionally biased region" description="Polar residues" evidence="4">
    <location>
        <begin position="617"/>
        <end position="659"/>
    </location>
</feature>
<organism evidence="6 7">
    <name type="scientific">Cyclotella atomus</name>
    <dbReference type="NCBI Taxonomy" id="382360"/>
    <lineage>
        <taxon>Eukaryota</taxon>
        <taxon>Sar</taxon>
        <taxon>Stramenopiles</taxon>
        <taxon>Ochrophyta</taxon>
        <taxon>Bacillariophyta</taxon>
        <taxon>Coscinodiscophyceae</taxon>
        <taxon>Thalassiosirophycidae</taxon>
        <taxon>Stephanodiscales</taxon>
        <taxon>Stephanodiscaceae</taxon>
        <taxon>Cyclotella</taxon>
    </lineage>
</organism>
<dbReference type="Proteomes" id="UP001530400">
    <property type="component" value="Unassembled WGS sequence"/>
</dbReference>
<evidence type="ECO:0000313" key="6">
    <source>
        <dbReference type="EMBL" id="KAL3775246.1"/>
    </source>
</evidence>
<dbReference type="Gene3D" id="3.40.630.10">
    <property type="entry name" value="Zn peptidases"/>
    <property type="match status" value="1"/>
</dbReference>
<dbReference type="EMBL" id="JALLPJ020001162">
    <property type="protein sequence ID" value="KAL3775246.1"/>
    <property type="molecule type" value="Genomic_DNA"/>
</dbReference>
<gene>
    <name evidence="6" type="ORF">ACHAWO_012997</name>
</gene>
<evidence type="ECO:0000259" key="5">
    <source>
        <dbReference type="PROSITE" id="PS52035"/>
    </source>
</evidence>
<dbReference type="SMART" id="SM00631">
    <property type="entry name" value="Zn_pept"/>
    <property type="match status" value="1"/>
</dbReference>
<comment type="similarity">
    <text evidence="2 3">Belongs to the peptidase M14 family.</text>
</comment>
<evidence type="ECO:0000256" key="4">
    <source>
        <dbReference type="SAM" id="MobiDB-lite"/>
    </source>
</evidence>
<feature type="region of interest" description="Disordered" evidence="4">
    <location>
        <begin position="587"/>
        <end position="683"/>
    </location>
</feature>
<evidence type="ECO:0000256" key="3">
    <source>
        <dbReference type="PROSITE-ProRule" id="PRU01379"/>
    </source>
</evidence>
<evidence type="ECO:0000256" key="2">
    <source>
        <dbReference type="ARBA" id="ARBA00005988"/>
    </source>
</evidence>
<feature type="domain" description="Peptidase M14" evidence="5">
    <location>
        <begin position="70"/>
        <end position="391"/>
    </location>
</feature>
<reference evidence="6 7" key="1">
    <citation type="submission" date="2024-10" db="EMBL/GenBank/DDBJ databases">
        <title>Updated reference genomes for cyclostephanoid diatoms.</title>
        <authorList>
            <person name="Roberts W.R."/>
            <person name="Alverson A.J."/>
        </authorList>
    </citation>
    <scope>NUCLEOTIDE SEQUENCE [LARGE SCALE GENOMIC DNA]</scope>
    <source>
        <strain evidence="6 7">AJA010-31</strain>
    </source>
</reference>
<feature type="compositionally biased region" description="Low complexity" evidence="4">
    <location>
        <begin position="587"/>
        <end position="606"/>
    </location>
</feature>
<feature type="region of interest" description="Disordered" evidence="4">
    <location>
        <begin position="540"/>
        <end position="561"/>
    </location>
</feature>
<dbReference type="PROSITE" id="PS52035">
    <property type="entry name" value="PEPTIDASE_M14"/>
    <property type="match status" value="1"/>
</dbReference>
<dbReference type="PANTHER" id="PTHR11705:SF119">
    <property type="entry name" value="OS02G0119300 PROTEIN"/>
    <property type="match status" value="1"/>
</dbReference>
<comment type="caution">
    <text evidence="6">The sequence shown here is derived from an EMBL/GenBank/DDBJ whole genome shotgun (WGS) entry which is preliminary data.</text>
</comment>
<dbReference type="AlphaFoldDB" id="A0ABD3NGX4"/>
<evidence type="ECO:0000313" key="7">
    <source>
        <dbReference type="Proteomes" id="UP001530400"/>
    </source>
</evidence>
<dbReference type="Pfam" id="PF00246">
    <property type="entry name" value="Peptidase_M14"/>
    <property type="match status" value="1"/>
</dbReference>
<feature type="active site" description="Proton donor/acceptor" evidence="3">
    <location>
        <position position="360"/>
    </location>
</feature>